<proteinExistence type="predicted"/>
<keyword evidence="2" id="KW-1185">Reference proteome</keyword>
<evidence type="ECO:0000313" key="1">
    <source>
        <dbReference type="EMBL" id="SEJ55408.1"/>
    </source>
</evidence>
<protein>
    <submittedName>
        <fullName evidence="1">Uncharacterized protein</fullName>
    </submittedName>
</protein>
<gene>
    <name evidence="1" type="ORF">SAMN04487940_10769</name>
</gene>
<name>A0A975WAD3_9RHOB</name>
<organism evidence="1 2">
    <name type="scientific">Marinovum algicola</name>
    <dbReference type="NCBI Taxonomy" id="42444"/>
    <lineage>
        <taxon>Bacteria</taxon>
        <taxon>Pseudomonadati</taxon>
        <taxon>Pseudomonadota</taxon>
        <taxon>Alphaproteobacteria</taxon>
        <taxon>Rhodobacterales</taxon>
        <taxon>Roseobacteraceae</taxon>
        <taxon>Marinovum</taxon>
    </lineage>
</organism>
<dbReference type="EMBL" id="FNYY01000007">
    <property type="protein sequence ID" value="SEJ55408.1"/>
    <property type="molecule type" value="Genomic_DNA"/>
</dbReference>
<dbReference type="Proteomes" id="UP000182932">
    <property type="component" value="Unassembled WGS sequence"/>
</dbReference>
<reference evidence="1 2" key="1">
    <citation type="submission" date="2016-10" db="EMBL/GenBank/DDBJ databases">
        <authorList>
            <person name="Varghese N."/>
            <person name="Submissions S."/>
        </authorList>
    </citation>
    <scope>NUCLEOTIDE SEQUENCE [LARGE SCALE GENOMIC DNA]</scope>
    <source>
        <strain evidence="1 2">FF3</strain>
    </source>
</reference>
<dbReference type="AlphaFoldDB" id="A0A975WAD3"/>
<accession>A0A975WAD3</accession>
<sequence>MSEYDQLRSAVANLERLRFDLVKKIEAREGDTRTMTELHQRVSKALTALSGQG</sequence>
<evidence type="ECO:0000313" key="2">
    <source>
        <dbReference type="Proteomes" id="UP000182932"/>
    </source>
</evidence>
<dbReference type="GeneID" id="80821445"/>
<dbReference type="RefSeq" id="WP_158499032.1">
    <property type="nucleotide sequence ID" value="NZ_CATLQZ010000003.1"/>
</dbReference>
<comment type="caution">
    <text evidence="1">The sequence shown here is derived from an EMBL/GenBank/DDBJ whole genome shotgun (WGS) entry which is preliminary data.</text>
</comment>